<accession>A0A6I4SZC6</accession>
<dbReference type="PRINTS" id="PR00598">
    <property type="entry name" value="HTHMARR"/>
</dbReference>
<dbReference type="PROSITE" id="PS01117">
    <property type="entry name" value="HTH_MARR_1"/>
    <property type="match status" value="1"/>
</dbReference>
<keyword evidence="2" id="KW-0238">DNA-binding</keyword>
<reference evidence="5 6" key="1">
    <citation type="submission" date="2019-12" db="EMBL/GenBank/DDBJ databases">
        <title>Genomic-based taxomic classification of the family Erythrobacteraceae.</title>
        <authorList>
            <person name="Xu L."/>
        </authorList>
    </citation>
    <scope>NUCLEOTIDE SEQUENCE [LARGE SCALE GENOMIC DNA]</scope>
    <source>
        <strain evidence="5 6">LMG 29518</strain>
    </source>
</reference>
<keyword evidence="1" id="KW-0805">Transcription regulation</keyword>
<dbReference type="InterPro" id="IPR023187">
    <property type="entry name" value="Tscrpt_reg_MarR-type_CS"/>
</dbReference>
<proteinExistence type="predicted"/>
<dbReference type="InterPro" id="IPR036390">
    <property type="entry name" value="WH_DNA-bd_sf"/>
</dbReference>
<dbReference type="GO" id="GO:0003677">
    <property type="term" value="F:DNA binding"/>
    <property type="evidence" value="ECO:0007669"/>
    <property type="project" value="UniProtKB-KW"/>
</dbReference>
<feature type="domain" description="HTH marR-type" evidence="4">
    <location>
        <begin position="20"/>
        <end position="153"/>
    </location>
</feature>
<dbReference type="PROSITE" id="PS50995">
    <property type="entry name" value="HTH_MARR_2"/>
    <property type="match status" value="1"/>
</dbReference>
<dbReference type="Pfam" id="PF12802">
    <property type="entry name" value="MarR_2"/>
    <property type="match status" value="1"/>
</dbReference>
<organism evidence="5 6">
    <name type="scientific">Altericroceibacterium endophyticum</name>
    <dbReference type="NCBI Taxonomy" id="1808508"/>
    <lineage>
        <taxon>Bacteria</taxon>
        <taxon>Pseudomonadati</taxon>
        <taxon>Pseudomonadota</taxon>
        <taxon>Alphaproteobacteria</taxon>
        <taxon>Sphingomonadales</taxon>
        <taxon>Erythrobacteraceae</taxon>
        <taxon>Altericroceibacterium</taxon>
    </lineage>
</organism>
<name>A0A6I4SZC6_9SPHN</name>
<dbReference type="SMART" id="SM00347">
    <property type="entry name" value="HTH_MARR"/>
    <property type="match status" value="1"/>
</dbReference>
<dbReference type="AlphaFoldDB" id="A0A6I4SZC6"/>
<dbReference type="Proteomes" id="UP000438476">
    <property type="component" value="Unassembled WGS sequence"/>
</dbReference>
<dbReference type="RefSeq" id="WP_160734611.1">
    <property type="nucleotide sequence ID" value="NZ_WTYT01000001.1"/>
</dbReference>
<keyword evidence="3" id="KW-0804">Transcription</keyword>
<dbReference type="InterPro" id="IPR000835">
    <property type="entry name" value="HTH_MarR-typ"/>
</dbReference>
<evidence type="ECO:0000313" key="6">
    <source>
        <dbReference type="Proteomes" id="UP000438476"/>
    </source>
</evidence>
<evidence type="ECO:0000256" key="3">
    <source>
        <dbReference type="ARBA" id="ARBA00023163"/>
    </source>
</evidence>
<dbReference type="SUPFAM" id="SSF46785">
    <property type="entry name" value="Winged helix' DNA-binding domain"/>
    <property type="match status" value="1"/>
</dbReference>
<dbReference type="Gene3D" id="1.10.10.10">
    <property type="entry name" value="Winged helix-like DNA-binding domain superfamily/Winged helix DNA-binding domain"/>
    <property type="match status" value="1"/>
</dbReference>
<gene>
    <name evidence="5" type="ORF">GRI91_00030</name>
</gene>
<dbReference type="EMBL" id="WTYT01000001">
    <property type="protein sequence ID" value="MXO64147.1"/>
    <property type="molecule type" value="Genomic_DNA"/>
</dbReference>
<evidence type="ECO:0000259" key="4">
    <source>
        <dbReference type="PROSITE" id="PS50995"/>
    </source>
</evidence>
<evidence type="ECO:0000313" key="5">
    <source>
        <dbReference type="EMBL" id="MXO64147.1"/>
    </source>
</evidence>
<dbReference type="PANTHER" id="PTHR42756:SF1">
    <property type="entry name" value="TRANSCRIPTIONAL REPRESSOR OF EMRAB OPERON"/>
    <property type="match status" value="1"/>
</dbReference>
<dbReference type="GO" id="GO:0003700">
    <property type="term" value="F:DNA-binding transcription factor activity"/>
    <property type="evidence" value="ECO:0007669"/>
    <property type="project" value="InterPro"/>
</dbReference>
<evidence type="ECO:0000256" key="1">
    <source>
        <dbReference type="ARBA" id="ARBA00023015"/>
    </source>
</evidence>
<dbReference type="PANTHER" id="PTHR42756">
    <property type="entry name" value="TRANSCRIPTIONAL REGULATOR, MARR"/>
    <property type="match status" value="1"/>
</dbReference>
<sequence>MQIDEFQSDHHPFPGSPGPDLQLTMAMVLCVRNWRGILEDHLRPLGQSTARMEALWAIAHMPPESTQADIARAMGIEGATLTRMVQLLVDEELVERFADDVDRRRNHLRLTAKGQETLAKINEITEKLRAELISGFETEQIEQANGFLAQLLSRLRTMGP</sequence>
<evidence type="ECO:0000256" key="2">
    <source>
        <dbReference type="ARBA" id="ARBA00023125"/>
    </source>
</evidence>
<keyword evidence="6" id="KW-1185">Reference proteome</keyword>
<protein>
    <submittedName>
        <fullName evidence="5">MarR family transcriptional regulator</fullName>
    </submittedName>
</protein>
<dbReference type="InterPro" id="IPR036388">
    <property type="entry name" value="WH-like_DNA-bd_sf"/>
</dbReference>
<comment type="caution">
    <text evidence="5">The sequence shown here is derived from an EMBL/GenBank/DDBJ whole genome shotgun (WGS) entry which is preliminary data.</text>
</comment>
<dbReference type="OrthoDB" id="582199at2"/>